<evidence type="ECO:0000313" key="2">
    <source>
        <dbReference type="EMBL" id="PNS19021.1"/>
    </source>
</evidence>
<organism evidence="2 3">
    <name type="scientific">Sphaceloma murrayae</name>
    <dbReference type="NCBI Taxonomy" id="2082308"/>
    <lineage>
        <taxon>Eukaryota</taxon>
        <taxon>Fungi</taxon>
        <taxon>Dikarya</taxon>
        <taxon>Ascomycota</taxon>
        <taxon>Pezizomycotina</taxon>
        <taxon>Dothideomycetes</taxon>
        <taxon>Dothideomycetidae</taxon>
        <taxon>Myriangiales</taxon>
        <taxon>Elsinoaceae</taxon>
        <taxon>Sphaceloma</taxon>
    </lineage>
</organism>
<evidence type="ECO:0000256" key="1">
    <source>
        <dbReference type="SAM" id="MobiDB-lite"/>
    </source>
</evidence>
<gene>
    <name evidence="2" type="ORF">CAC42_6116</name>
</gene>
<sequence length="197" mass="21668">MNNPNESSASAVPEPQSNAEDPVADEGMTNVLTGTASEASNDHHNDNTAMTTSEEEPKQADTRTTLELSVEDTSMLTTLGEAILASQIFLLLSDLMLPSLTAAVTRAQEECDDALMWDEEGQGIAFWERASRDYDRIQSVVRRLWNCNRLAREAVDCGMRAHALVKERGVEAARDALLELRGVTTRFRGQTESIPEV</sequence>
<feature type="region of interest" description="Disordered" evidence="1">
    <location>
        <begin position="1"/>
        <end position="65"/>
    </location>
</feature>
<name>A0A2K1QVD6_9PEZI</name>
<protein>
    <submittedName>
        <fullName evidence="2">Uncharacterized protein</fullName>
    </submittedName>
</protein>
<comment type="caution">
    <text evidence="2">The sequence shown here is derived from an EMBL/GenBank/DDBJ whole genome shotgun (WGS) entry which is preliminary data.</text>
</comment>
<accession>A0A2K1QVD6</accession>
<evidence type="ECO:0000313" key="3">
    <source>
        <dbReference type="Proteomes" id="UP000243797"/>
    </source>
</evidence>
<proteinExistence type="predicted"/>
<dbReference type="AlphaFoldDB" id="A0A2K1QVD6"/>
<feature type="compositionally biased region" description="Polar residues" evidence="1">
    <location>
        <begin position="30"/>
        <end position="39"/>
    </location>
</feature>
<dbReference type="EMBL" id="NKHZ01000036">
    <property type="protein sequence ID" value="PNS19021.1"/>
    <property type="molecule type" value="Genomic_DNA"/>
</dbReference>
<dbReference type="InParanoid" id="A0A2K1QVD6"/>
<feature type="compositionally biased region" description="Polar residues" evidence="1">
    <location>
        <begin position="1"/>
        <end position="19"/>
    </location>
</feature>
<reference evidence="2 3" key="1">
    <citation type="submission" date="2017-06" db="EMBL/GenBank/DDBJ databases">
        <title>Draft genome sequence of a variant of Elsinoe murrayae.</title>
        <authorList>
            <person name="Cheng Q."/>
        </authorList>
    </citation>
    <scope>NUCLEOTIDE SEQUENCE [LARGE SCALE GENOMIC DNA]</scope>
    <source>
        <strain evidence="2 3">CQ-2017a</strain>
    </source>
</reference>
<dbReference type="Proteomes" id="UP000243797">
    <property type="component" value="Unassembled WGS sequence"/>
</dbReference>
<keyword evidence="3" id="KW-1185">Reference proteome</keyword>